<accession>A0A183P4C2</accession>
<keyword evidence="2" id="KW-1185">Reference proteome</keyword>
<evidence type="ECO:0000313" key="2">
    <source>
        <dbReference type="Proteomes" id="UP000269396"/>
    </source>
</evidence>
<organism evidence="1 2">
    <name type="scientific">Schistosoma mattheei</name>
    <dbReference type="NCBI Taxonomy" id="31246"/>
    <lineage>
        <taxon>Eukaryota</taxon>
        <taxon>Metazoa</taxon>
        <taxon>Spiralia</taxon>
        <taxon>Lophotrochozoa</taxon>
        <taxon>Platyhelminthes</taxon>
        <taxon>Trematoda</taxon>
        <taxon>Digenea</taxon>
        <taxon>Strigeidida</taxon>
        <taxon>Schistosomatoidea</taxon>
        <taxon>Schistosomatidae</taxon>
        <taxon>Schistosoma</taxon>
    </lineage>
</organism>
<gene>
    <name evidence="1" type="ORF">SMTD_LOCUS9208</name>
</gene>
<dbReference type="EMBL" id="UZAL01029503">
    <property type="protein sequence ID" value="VDP48631.1"/>
    <property type="molecule type" value="Genomic_DNA"/>
</dbReference>
<protein>
    <submittedName>
        <fullName evidence="1">Uncharacterized protein</fullName>
    </submittedName>
</protein>
<proteinExistence type="predicted"/>
<dbReference type="AlphaFoldDB" id="A0A183P4C2"/>
<dbReference type="Proteomes" id="UP000269396">
    <property type="component" value="Unassembled WGS sequence"/>
</dbReference>
<sequence length="66" mass="7991">MGLNIENRITQYEIPLDHMMKMMTLRLYNINVEDNFDENVEKNDYGIVDETDDHMHDDEIDGYYEM</sequence>
<reference evidence="1 2" key="1">
    <citation type="submission" date="2018-11" db="EMBL/GenBank/DDBJ databases">
        <authorList>
            <consortium name="Pathogen Informatics"/>
        </authorList>
    </citation>
    <scope>NUCLEOTIDE SEQUENCE [LARGE SCALE GENOMIC DNA]</scope>
    <source>
        <strain>Denwood</strain>
        <strain evidence="2">Zambia</strain>
    </source>
</reference>
<name>A0A183P4C2_9TREM</name>
<evidence type="ECO:0000313" key="1">
    <source>
        <dbReference type="EMBL" id="VDP48631.1"/>
    </source>
</evidence>